<evidence type="ECO:0000256" key="1">
    <source>
        <dbReference type="SAM" id="Phobius"/>
    </source>
</evidence>
<name>A0ABS2QD09_9BACI</name>
<dbReference type="RefSeq" id="WP_204537975.1">
    <property type="nucleotide sequence ID" value="NZ_JAFBFI010000002.1"/>
</dbReference>
<keyword evidence="3" id="KW-0407">Ion channel</keyword>
<protein>
    <submittedName>
        <fullName evidence="3">Voltage-gated potassium channel</fullName>
    </submittedName>
</protein>
<reference evidence="3 4" key="1">
    <citation type="submission" date="2021-01" db="EMBL/GenBank/DDBJ databases">
        <title>Genomic Encyclopedia of Type Strains, Phase IV (KMG-IV): sequencing the most valuable type-strain genomes for metagenomic binning, comparative biology and taxonomic classification.</title>
        <authorList>
            <person name="Goeker M."/>
        </authorList>
    </citation>
    <scope>NUCLEOTIDE SEQUENCE [LARGE SCALE GENOMIC DNA]</scope>
    <source>
        <strain evidence="3 4">DSM 105482</strain>
    </source>
</reference>
<feature type="domain" description="Potassium channel" evidence="2">
    <location>
        <begin position="96"/>
        <end position="167"/>
    </location>
</feature>
<dbReference type="GO" id="GO:0034220">
    <property type="term" value="P:monoatomic ion transmembrane transport"/>
    <property type="evidence" value="ECO:0007669"/>
    <property type="project" value="UniProtKB-KW"/>
</dbReference>
<feature type="transmembrane region" description="Helical" evidence="1">
    <location>
        <begin position="149"/>
        <end position="168"/>
    </location>
</feature>
<keyword evidence="1" id="KW-0472">Membrane</keyword>
<feature type="transmembrane region" description="Helical" evidence="1">
    <location>
        <begin position="40"/>
        <end position="65"/>
    </location>
</feature>
<evidence type="ECO:0000313" key="4">
    <source>
        <dbReference type="Proteomes" id="UP000823486"/>
    </source>
</evidence>
<keyword evidence="4" id="KW-1185">Reference proteome</keyword>
<evidence type="ECO:0000259" key="2">
    <source>
        <dbReference type="Pfam" id="PF07885"/>
    </source>
</evidence>
<dbReference type="Pfam" id="PF07885">
    <property type="entry name" value="Ion_trans_2"/>
    <property type="match status" value="1"/>
</dbReference>
<keyword evidence="3" id="KW-0406">Ion transport</keyword>
<sequence>MKLSNKKEFKKNRIYMYLFLNILLILVLTLTSVFEFKLENWNYVILTALLFMLLICIYLLYEFIVLIPSTSARMTNIFIGSGLLLCLILITYANLYLQVYMIKGGQAFTGKGLNGQDFLYYSITTFTTTGYGDITSVGLLSNSVAATEMLLGFISNTIFMAILTTKLVSKMK</sequence>
<dbReference type="InterPro" id="IPR013099">
    <property type="entry name" value="K_chnl_dom"/>
</dbReference>
<proteinExistence type="predicted"/>
<gene>
    <name evidence="3" type="ORF">JOC77_000457</name>
</gene>
<organism evidence="3 4">
    <name type="scientific">Peribacillus deserti</name>
    <dbReference type="NCBI Taxonomy" id="673318"/>
    <lineage>
        <taxon>Bacteria</taxon>
        <taxon>Bacillati</taxon>
        <taxon>Bacillota</taxon>
        <taxon>Bacilli</taxon>
        <taxon>Bacillales</taxon>
        <taxon>Bacillaceae</taxon>
        <taxon>Peribacillus</taxon>
    </lineage>
</organism>
<feature type="transmembrane region" description="Helical" evidence="1">
    <location>
        <begin position="77"/>
        <end position="97"/>
    </location>
</feature>
<keyword evidence="1" id="KW-1133">Transmembrane helix</keyword>
<dbReference type="EMBL" id="JAFBFI010000002">
    <property type="protein sequence ID" value="MBM7691052.1"/>
    <property type="molecule type" value="Genomic_DNA"/>
</dbReference>
<comment type="caution">
    <text evidence="3">The sequence shown here is derived from an EMBL/GenBank/DDBJ whole genome shotgun (WGS) entry which is preliminary data.</text>
</comment>
<evidence type="ECO:0000313" key="3">
    <source>
        <dbReference type="EMBL" id="MBM7691052.1"/>
    </source>
</evidence>
<feature type="transmembrane region" description="Helical" evidence="1">
    <location>
        <begin position="14"/>
        <end position="34"/>
    </location>
</feature>
<accession>A0ABS2QD09</accession>
<keyword evidence="3" id="KW-0813">Transport</keyword>
<dbReference type="Proteomes" id="UP000823486">
    <property type="component" value="Unassembled WGS sequence"/>
</dbReference>
<keyword evidence="1" id="KW-0812">Transmembrane</keyword>
<dbReference type="SUPFAM" id="SSF81324">
    <property type="entry name" value="Voltage-gated potassium channels"/>
    <property type="match status" value="1"/>
</dbReference>
<dbReference type="Gene3D" id="1.10.287.70">
    <property type="match status" value="1"/>
</dbReference>